<reference evidence="1" key="2">
    <citation type="submission" date="2014-06" db="EMBL/GenBank/DDBJ databases">
        <authorList>
            <person name="Aslett M."/>
        </authorList>
    </citation>
    <scope>NUCLEOTIDE SEQUENCE</scope>
</reference>
<evidence type="ECO:0000313" key="2">
    <source>
        <dbReference type="Proteomes" id="UP000492820"/>
    </source>
</evidence>
<gene>
    <name evidence="1" type="ORF">EgrG_001121100</name>
</gene>
<evidence type="ECO:0000313" key="3">
    <source>
        <dbReference type="WBParaSite" id="EgrG_001121100"/>
    </source>
</evidence>
<protein>
    <submittedName>
        <fullName evidence="3">Ovule protein</fullName>
    </submittedName>
</protein>
<accession>A0A068WSB4</accession>
<dbReference type="EMBL" id="LK028581">
    <property type="protein sequence ID" value="CDS20531.1"/>
    <property type="molecule type" value="Genomic_DNA"/>
</dbReference>
<dbReference type="WBParaSite" id="EgrG_001121100">
    <property type="protein sequence ID" value="EgrG_001121100"/>
    <property type="gene ID" value="EgrG_001121100"/>
</dbReference>
<proteinExistence type="predicted"/>
<reference evidence="3" key="3">
    <citation type="submission" date="2020-10" db="UniProtKB">
        <authorList>
            <consortium name="WormBaseParasite"/>
        </authorList>
    </citation>
    <scope>IDENTIFICATION</scope>
</reference>
<reference evidence="1 2" key="1">
    <citation type="journal article" date="2013" name="Nature">
        <title>The genomes of four tapeworm species reveal adaptations to parasitism.</title>
        <authorList>
            <person name="Tsai I.J."/>
            <person name="Zarowiecki M."/>
            <person name="Holroyd N."/>
            <person name="Garciarrubio A."/>
            <person name="Sanchez-Flores A."/>
            <person name="Brooks K.L."/>
            <person name="Tracey A."/>
            <person name="Bobes R.J."/>
            <person name="Fragoso G."/>
            <person name="Sciutto E."/>
            <person name="Aslett M."/>
            <person name="Beasley H."/>
            <person name="Bennett H.M."/>
            <person name="Cai J."/>
            <person name="Camicia F."/>
            <person name="Clark R."/>
            <person name="Cucher M."/>
            <person name="De Silva N."/>
            <person name="Day T.A."/>
            <person name="Deplazes P."/>
            <person name="Estrada K."/>
            <person name="Fernandez C."/>
            <person name="Holland P.W."/>
            <person name="Hou J."/>
            <person name="Hu S."/>
            <person name="Huckvale T."/>
            <person name="Hung S.S."/>
            <person name="Kamenetzky L."/>
            <person name="Keane J.A."/>
            <person name="Kiss F."/>
            <person name="Koziol U."/>
            <person name="Lambert O."/>
            <person name="Liu K."/>
            <person name="Luo X."/>
            <person name="Luo Y."/>
            <person name="Macchiaroli N."/>
            <person name="Nichol S."/>
            <person name="Paps J."/>
            <person name="Parkinson J."/>
            <person name="Pouchkina-Stantcheva N."/>
            <person name="Riddiford N."/>
            <person name="Rosenzvit M."/>
            <person name="Salinas G."/>
            <person name="Wasmuth J.D."/>
            <person name="Zamanian M."/>
            <person name="Zheng Y."/>
            <person name="Cai X."/>
            <person name="Soberon X."/>
            <person name="Olson P.D."/>
            <person name="Laclette J.P."/>
            <person name="Brehm K."/>
            <person name="Berriman M."/>
            <person name="Garciarrubio A."/>
            <person name="Bobes R.J."/>
            <person name="Fragoso G."/>
            <person name="Sanchez-Flores A."/>
            <person name="Estrada K."/>
            <person name="Cevallos M.A."/>
            <person name="Morett E."/>
            <person name="Gonzalez V."/>
            <person name="Portillo T."/>
            <person name="Ochoa-Leyva A."/>
            <person name="Jose M.V."/>
            <person name="Sciutto E."/>
            <person name="Landa A."/>
            <person name="Jimenez L."/>
            <person name="Valdes V."/>
            <person name="Carrero J.C."/>
            <person name="Larralde C."/>
            <person name="Morales-Montor J."/>
            <person name="Limon-Lason J."/>
            <person name="Soberon X."/>
            <person name="Laclette J.P."/>
        </authorList>
    </citation>
    <scope>NUCLEOTIDE SEQUENCE [LARGE SCALE GENOMIC DNA]</scope>
</reference>
<dbReference type="AlphaFoldDB" id="A0A068WSB4"/>
<name>A0A068WSB4_ECHGR</name>
<dbReference type="Proteomes" id="UP000492820">
    <property type="component" value="Unassembled WGS sequence"/>
</dbReference>
<evidence type="ECO:0000313" key="1">
    <source>
        <dbReference type="EMBL" id="CDS20531.1"/>
    </source>
</evidence>
<sequence length="89" mass="9649">MVVLAGHSSSTNGHLLGKRGLQSIPLAPKPFYALVMHILSSSRKARDSTLLSLARMPLTAEAAIAVNYLEKYRYGAINSICMKKLFTGT</sequence>
<organism evidence="1">
    <name type="scientific">Echinococcus granulosus</name>
    <name type="common">Hydatid tapeworm</name>
    <dbReference type="NCBI Taxonomy" id="6210"/>
    <lineage>
        <taxon>Eukaryota</taxon>
        <taxon>Metazoa</taxon>
        <taxon>Spiralia</taxon>
        <taxon>Lophotrochozoa</taxon>
        <taxon>Platyhelminthes</taxon>
        <taxon>Cestoda</taxon>
        <taxon>Eucestoda</taxon>
        <taxon>Cyclophyllidea</taxon>
        <taxon>Taeniidae</taxon>
        <taxon>Echinococcus</taxon>
        <taxon>Echinococcus granulosus group</taxon>
    </lineage>
</organism>